<dbReference type="EMBL" id="JXXD01000217">
    <property type="protein sequence ID" value="KIZ33819.1"/>
    <property type="molecule type" value="Genomic_DNA"/>
</dbReference>
<reference evidence="2 5" key="2">
    <citation type="submission" date="2014-11" db="EMBL/GenBank/DDBJ databases">
        <title>Genomics and ecophysiology of heterotrophic nitrogen fixing bacteria isolated from estuarine surface water.</title>
        <authorList>
            <person name="Bentzon-Tilia M."/>
            <person name="Severin I."/>
            <person name="Hansen L.H."/>
            <person name="Riemann L."/>
        </authorList>
    </citation>
    <scope>NUCLEOTIDE SEQUENCE [LARGE SCALE GENOMIC DNA]</scope>
    <source>
        <strain evidence="2 5">BAL361</strain>
    </source>
</reference>
<evidence type="ECO:0000313" key="1">
    <source>
        <dbReference type="EMBL" id="AHY45272.1"/>
    </source>
</evidence>
<name>A0A023WYG7_STUST</name>
<evidence type="ECO:0000313" key="4">
    <source>
        <dbReference type="Proteomes" id="UP000025238"/>
    </source>
</evidence>
<dbReference type="Proteomes" id="UP000025238">
    <property type="component" value="Plasmid pLIB119"/>
</dbReference>
<keyword evidence="1" id="KW-0614">Plasmid</keyword>
<evidence type="ECO:0000313" key="3">
    <source>
        <dbReference type="EMBL" id="MBA1306082.1"/>
    </source>
</evidence>
<gene>
    <name evidence="3" type="ORF">G7024_16955</name>
    <name evidence="2" type="ORF">LO50_19220</name>
    <name evidence="1" type="ORF">UIB01_22800</name>
</gene>
<evidence type="ECO:0000313" key="5">
    <source>
        <dbReference type="Proteomes" id="UP000032439"/>
    </source>
</evidence>
<dbReference type="EMBL" id="JAAMRD010000015">
    <property type="protein sequence ID" value="MBA1306082.1"/>
    <property type="molecule type" value="Genomic_DNA"/>
</dbReference>
<evidence type="ECO:0000313" key="2">
    <source>
        <dbReference type="EMBL" id="KIZ33819.1"/>
    </source>
</evidence>
<organism evidence="1 4">
    <name type="scientific">Stutzerimonas stutzeri</name>
    <name type="common">Pseudomonas stutzeri</name>
    <dbReference type="NCBI Taxonomy" id="316"/>
    <lineage>
        <taxon>Bacteria</taxon>
        <taxon>Pseudomonadati</taxon>
        <taxon>Pseudomonadota</taxon>
        <taxon>Gammaproteobacteria</taxon>
        <taxon>Pseudomonadales</taxon>
        <taxon>Pseudomonadaceae</taxon>
        <taxon>Stutzerimonas</taxon>
    </lineage>
</organism>
<dbReference type="Proteomes" id="UP001138621">
    <property type="component" value="Unassembled WGS sequence"/>
</dbReference>
<dbReference type="OrthoDB" id="9873285at2"/>
<dbReference type="AlphaFoldDB" id="A0A023WYG7"/>
<dbReference type="PATRIC" id="fig|316.110.peg.2012"/>
<geneLocation type="plasmid" evidence="1 4">
    <name>pLIB119</name>
</geneLocation>
<dbReference type="KEGG" id="pstu:UIB01_22800"/>
<protein>
    <submittedName>
        <fullName evidence="1">Uncharacterized protein</fullName>
    </submittedName>
</protein>
<sequence>MSELSPLTIVTACRLELALTPVPMPVMPSSRSEHWLAFILPSSSQYGFELHPDVVERIQAYMIEHQTECLNDGWRNYTIYGRRLAGCNPKAVAERLSHE</sequence>
<accession>A0A023WYG7</accession>
<dbReference type="EMBL" id="CP007510">
    <property type="protein sequence ID" value="AHY45272.1"/>
    <property type="molecule type" value="Genomic_DNA"/>
</dbReference>
<reference evidence="1 4" key="1">
    <citation type="submission" date="2014-03" db="EMBL/GenBank/DDBJ databases">
        <title>Complete genome sequence of Pseudomonas stutzeri 19SMN4.</title>
        <authorList>
            <person name="Brunet-Galmes I."/>
            <person name="Nogales B."/>
            <person name="Busquets A."/>
            <person name="Pena A."/>
            <person name="Gomila M."/>
            <person name="Garcia-Valdes E."/>
            <person name="Lalucat J."/>
            <person name="Bennasar A."/>
            <person name="Bosch R."/>
        </authorList>
    </citation>
    <scope>NUCLEOTIDE SEQUENCE [LARGE SCALE GENOMIC DNA]</scope>
    <source>
        <strain evidence="1 4">19SMN4</strain>
        <plasmid evidence="4">Plasmid pLIB119</plasmid>
        <plasmid evidence="1">pLIB119</plasmid>
    </source>
</reference>
<reference evidence="3" key="3">
    <citation type="submission" date="2020-02" db="EMBL/GenBank/DDBJ databases">
        <title>Synteny-based analysis reveals conserved mechanism for high triclosan tolerance in Pseudomonas, as well as instances of horizontal transfer.</title>
        <authorList>
            <person name="Mcfarland A.G."/>
            <person name="Bertucci H.K."/>
            <person name="Litmann E."/>
            <person name="Shen J."/>
            <person name="Huttenhower C."/>
            <person name="Hartmann E.M."/>
        </authorList>
    </citation>
    <scope>NUCLEOTIDE SEQUENCE</scope>
    <source>
        <strain evidence="3">109A1</strain>
    </source>
</reference>
<proteinExistence type="predicted"/>
<dbReference type="RefSeq" id="WP_019406671.1">
    <property type="nucleotide sequence ID" value="NZ_CP078510.1"/>
</dbReference>
<dbReference type="Proteomes" id="UP000032439">
    <property type="component" value="Unassembled WGS sequence"/>
</dbReference>